<proteinExistence type="predicted"/>
<dbReference type="Pfam" id="PF19124">
    <property type="entry name" value="DUF5808"/>
    <property type="match status" value="1"/>
</dbReference>
<feature type="transmembrane region" description="Helical" evidence="1">
    <location>
        <begin position="233"/>
        <end position="254"/>
    </location>
</feature>
<keyword evidence="1" id="KW-1133">Transmembrane helix</keyword>
<keyword evidence="1" id="KW-0472">Membrane</keyword>
<dbReference type="InterPro" id="IPR014574">
    <property type="entry name" value="UCP032908"/>
</dbReference>
<accession>A0A3P5XDM5</accession>
<keyword evidence="1" id="KW-0812">Transmembrane</keyword>
<dbReference type="InterPro" id="IPR012867">
    <property type="entry name" value="DUF1648"/>
</dbReference>
<feature type="transmembrane region" description="Helical" evidence="1">
    <location>
        <begin position="266"/>
        <end position="287"/>
    </location>
</feature>
<dbReference type="PIRSF" id="PIRSF032908">
    <property type="entry name" value="UCP032908"/>
    <property type="match status" value="1"/>
</dbReference>
<dbReference type="GO" id="GO:0009636">
    <property type="term" value="P:response to toxic substance"/>
    <property type="evidence" value="ECO:0007669"/>
    <property type="project" value="TreeGrafter"/>
</dbReference>
<dbReference type="EMBL" id="UXAV01000037">
    <property type="protein sequence ID" value="VDC26639.1"/>
    <property type="molecule type" value="Genomic_DNA"/>
</dbReference>
<gene>
    <name evidence="4" type="ORF">FILTAD_01456</name>
</gene>
<dbReference type="AlphaFoldDB" id="A0A3P5XDM5"/>
<feature type="transmembrane region" description="Helical" evidence="1">
    <location>
        <begin position="140"/>
        <end position="157"/>
    </location>
</feature>
<feature type="domain" description="DUF1648" evidence="2">
    <location>
        <begin position="146"/>
        <end position="193"/>
    </location>
</feature>
<dbReference type="InterPro" id="IPR043831">
    <property type="entry name" value="DUF5808"/>
</dbReference>
<evidence type="ECO:0000313" key="4">
    <source>
        <dbReference type="EMBL" id="VDC26639.1"/>
    </source>
</evidence>
<dbReference type="OrthoDB" id="157646at2"/>
<sequence>MPLTIFLIIIGFITVLQSATPFLLKRTIAFGVTIPEGHTDNRTIASYKKTYTMTVLVTGIFSLAGYYVWATTDSLAEEQVVLTGLVIQFGILFLSMGLYLLFHAKTTRLKQSQNWGSDLKQVRIADLAIRSKDEMLPSSIYALPMIITVGLIAYTATQYSSIPDLIPTHWGPSGKPDAFSQKTPFSVIALLLILLVMQGMMLVINVFTKRSGIKLNAAKSKTSKVQQLSFRKYTSWFLFITSVLVTVLFGFLQLTTIHEGLGNTALMLAMPLGFLLLILLGTAVYAFKVGQSGSRIDVSFDDTSTAGITDVDDDKYWKAGVFYVNKNDPSIFVEKRFGVGWTINFAKPAGYFILFVPVVIILLIAFLL</sequence>
<dbReference type="PANTHER" id="PTHR37810:SF9">
    <property type="entry name" value="MEMBRANE PROTEIN"/>
    <property type="match status" value="1"/>
</dbReference>
<reference evidence="4 5" key="1">
    <citation type="submission" date="2018-11" db="EMBL/GenBank/DDBJ databases">
        <authorList>
            <person name="Criscuolo A."/>
        </authorList>
    </citation>
    <scope>NUCLEOTIDE SEQUENCE [LARGE SCALE GENOMIC DNA]</scope>
    <source>
        <strain evidence="4">ATB-66</strain>
    </source>
</reference>
<dbReference type="RefSeq" id="WP_124069837.1">
    <property type="nucleotide sequence ID" value="NZ_CBCRXF010000004.1"/>
</dbReference>
<feature type="transmembrane region" description="Helical" evidence="1">
    <location>
        <begin position="185"/>
        <end position="207"/>
    </location>
</feature>
<feature type="transmembrane region" description="Helical" evidence="1">
    <location>
        <begin position="6"/>
        <end position="24"/>
    </location>
</feature>
<protein>
    <recommendedName>
        <fullName evidence="6">DUF1648 domain-containing protein</fullName>
    </recommendedName>
</protein>
<evidence type="ECO:0008006" key="6">
    <source>
        <dbReference type="Google" id="ProtNLM"/>
    </source>
</evidence>
<feature type="transmembrane region" description="Helical" evidence="1">
    <location>
        <begin position="51"/>
        <end position="69"/>
    </location>
</feature>
<dbReference type="Pfam" id="PF07853">
    <property type="entry name" value="DUF1648"/>
    <property type="match status" value="1"/>
</dbReference>
<feature type="domain" description="DUF5808" evidence="3">
    <location>
        <begin position="326"/>
        <end position="351"/>
    </location>
</feature>
<name>A0A3P5XDM5_9BACL</name>
<evidence type="ECO:0000259" key="2">
    <source>
        <dbReference type="Pfam" id="PF07853"/>
    </source>
</evidence>
<dbReference type="PANTHER" id="PTHR37810">
    <property type="entry name" value="IMMUNITY PROTEIN SDPI"/>
    <property type="match status" value="1"/>
</dbReference>
<evidence type="ECO:0000256" key="1">
    <source>
        <dbReference type="SAM" id="Phobius"/>
    </source>
</evidence>
<dbReference type="Proteomes" id="UP000270468">
    <property type="component" value="Unassembled WGS sequence"/>
</dbReference>
<evidence type="ECO:0000259" key="3">
    <source>
        <dbReference type="Pfam" id="PF19124"/>
    </source>
</evidence>
<feature type="transmembrane region" description="Helical" evidence="1">
    <location>
        <begin position="81"/>
        <end position="102"/>
    </location>
</feature>
<feature type="transmembrane region" description="Helical" evidence="1">
    <location>
        <begin position="349"/>
        <end position="367"/>
    </location>
</feature>
<evidence type="ECO:0000313" key="5">
    <source>
        <dbReference type="Proteomes" id="UP000270468"/>
    </source>
</evidence>
<keyword evidence="5" id="KW-1185">Reference proteome</keyword>
<organism evidence="4 5">
    <name type="scientific">Filibacter tadaridae</name>
    <dbReference type="NCBI Taxonomy" id="2483811"/>
    <lineage>
        <taxon>Bacteria</taxon>
        <taxon>Bacillati</taxon>
        <taxon>Bacillota</taxon>
        <taxon>Bacilli</taxon>
        <taxon>Bacillales</taxon>
        <taxon>Caryophanaceae</taxon>
        <taxon>Filibacter</taxon>
    </lineage>
</organism>